<dbReference type="InterPro" id="IPR003593">
    <property type="entry name" value="AAA+_ATPase"/>
</dbReference>
<evidence type="ECO:0000259" key="14">
    <source>
        <dbReference type="PROSITE" id="PS50893"/>
    </source>
</evidence>
<evidence type="ECO:0000256" key="6">
    <source>
        <dbReference type="ARBA" id="ARBA00022737"/>
    </source>
</evidence>
<evidence type="ECO:0000256" key="13">
    <source>
        <dbReference type="SAM" id="Phobius"/>
    </source>
</evidence>
<dbReference type="PANTHER" id="PTHR43394">
    <property type="entry name" value="ATP-DEPENDENT PERMEASE MDL1, MITOCHONDRIAL"/>
    <property type="match status" value="1"/>
</dbReference>
<dbReference type="GO" id="GO:0005524">
    <property type="term" value="F:ATP binding"/>
    <property type="evidence" value="ECO:0007669"/>
    <property type="project" value="UniProtKB-KW"/>
</dbReference>
<dbReference type="Pfam" id="PF00664">
    <property type="entry name" value="ABC_membrane"/>
    <property type="match status" value="2"/>
</dbReference>
<dbReference type="FunFam" id="3.40.50.300:FF:000913">
    <property type="entry name" value="ABC multidrug transporter SitT"/>
    <property type="match status" value="1"/>
</dbReference>
<dbReference type="PROSITE" id="PS50929">
    <property type="entry name" value="ABC_TM1F"/>
    <property type="match status" value="2"/>
</dbReference>
<keyword evidence="17" id="KW-1185">Reference proteome</keyword>
<evidence type="ECO:0000256" key="2">
    <source>
        <dbReference type="ARBA" id="ARBA00004308"/>
    </source>
</evidence>
<dbReference type="FunFam" id="3.40.50.300:FF:001530">
    <property type="entry name" value="ABC multidrug transporter (Eurofung)"/>
    <property type="match status" value="1"/>
</dbReference>
<accession>A0A6A6HAI0</accession>
<evidence type="ECO:0000256" key="10">
    <source>
        <dbReference type="ARBA" id="ARBA00023136"/>
    </source>
</evidence>
<dbReference type="Gene3D" id="3.40.50.300">
    <property type="entry name" value="P-loop containing nucleotide triphosphate hydrolases"/>
    <property type="match status" value="2"/>
</dbReference>
<dbReference type="PROSITE" id="PS50893">
    <property type="entry name" value="ABC_TRANSPORTER_2"/>
    <property type="match status" value="2"/>
</dbReference>
<dbReference type="Pfam" id="PF00005">
    <property type="entry name" value="ABC_tran"/>
    <property type="match status" value="2"/>
</dbReference>
<keyword evidence="5 13" id="KW-0812">Transmembrane</keyword>
<dbReference type="InterPro" id="IPR039421">
    <property type="entry name" value="Type_1_exporter"/>
</dbReference>
<evidence type="ECO:0000256" key="12">
    <source>
        <dbReference type="SAM" id="MobiDB-lite"/>
    </source>
</evidence>
<keyword evidence="7" id="KW-0547">Nucleotide-binding</keyword>
<evidence type="ECO:0000259" key="15">
    <source>
        <dbReference type="PROSITE" id="PS50929"/>
    </source>
</evidence>
<feature type="domain" description="ABC transporter" evidence="14">
    <location>
        <begin position="376"/>
        <end position="621"/>
    </location>
</feature>
<keyword evidence="11" id="KW-0325">Glycoprotein</keyword>
<dbReference type="CDD" id="cd18578">
    <property type="entry name" value="ABC_6TM_Pgp_ABCB1_D2_like"/>
    <property type="match status" value="1"/>
</dbReference>
<reference evidence="16" key="1">
    <citation type="journal article" date="2020" name="Stud. Mycol.">
        <title>101 Dothideomycetes genomes: a test case for predicting lifestyles and emergence of pathogens.</title>
        <authorList>
            <person name="Haridas S."/>
            <person name="Albert R."/>
            <person name="Binder M."/>
            <person name="Bloem J."/>
            <person name="Labutti K."/>
            <person name="Salamov A."/>
            <person name="Andreopoulos B."/>
            <person name="Baker S."/>
            <person name="Barry K."/>
            <person name="Bills G."/>
            <person name="Bluhm B."/>
            <person name="Cannon C."/>
            <person name="Castanera R."/>
            <person name="Culley D."/>
            <person name="Daum C."/>
            <person name="Ezra D."/>
            <person name="Gonzalez J."/>
            <person name="Henrissat B."/>
            <person name="Kuo A."/>
            <person name="Liang C."/>
            <person name="Lipzen A."/>
            <person name="Lutzoni F."/>
            <person name="Magnuson J."/>
            <person name="Mondo S."/>
            <person name="Nolan M."/>
            <person name="Ohm R."/>
            <person name="Pangilinan J."/>
            <person name="Park H.-J."/>
            <person name="Ramirez L."/>
            <person name="Alfaro M."/>
            <person name="Sun H."/>
            <person name="Tritt A."/>
            <person name="Yoshinaga Y."/>
            <person name="Zwiers L.-H."/>
            <person name="Turgeon B."/>
            <person name="Goodwin S."/>
            <person name="Spatafora J."/>
            <person name="Crous P."/>
            <person name="Grigoriev I."/>
        </authorList>
    </citation>
    <scope>NUCLEOTIDE SEQUENCE</scope>
    <source>
        <strain evidence="16">Tuck. ex Michener</strain>
    </source>
</reference>
<feature type="transmembrane region" description="Helical" evidence="13">
    <location>
        <begin position="199"/>
        <end position="218"/>
    </location>
</feature>
<feature type="transmembrane region" description="Helical" evidence="13">
    <location>
        <begin position="837"/>
        <end position="855"/>
    </location>
</feature>
<evidence type="ECO:0000256" key="8">
    <source>
        <dbReference type="ARBA" id="ARBA00022840"/>
    </source>
</evidence>
<evidence type="ECO:0000256" key="5">
    <source>
        <dbReference type="ARBA" id="ARBA00022692"/>
    </source>
</evidence>
<feature type="transmembrane region" description="Helical" evidence="13">
    <location>
        <begin position="100"/>
        <end position="121"/>
    </location>
</feature>
<keyword evidence="9 13" id="KW-1133">Transmembrane helix</keyword>
<feature type="transmembrane region" description="Helical" evidence="13">
    <location>
        <begin position="916"/>
        <end position="941"/>
    </location>
</feature>
<keyword evidence="6" id="KW-0677">Repeat</keyword>
<feature type="compositionally biased region" description="Basic and acidic residues" evidence="12">
    <location>
        <begin position="1"/>
        <end position="11"/>
    </location>
</feature>
<feature type="transmembrane region" description="Helical" evidence="13">
    <location>
        <begin position="734"/>
        <end position="753"/>
    </location>
</feature>
<keyword evidence="10 13" id="KW-0472">Membrane</keyword>
<dbReference type="SMART" id="SM00382">
    <property type="entry name" value="AAA"/>
    <property type="match status" value="2"/>
</dbReference>
<dbReference type="CDD" id="cd03249">
    <property type="entry name" value="ABC_MTABC3_MDL1_MDL2"/>
    <property type="match status" value="2"/>
</dbReference>
<dbReference type="GO" id="GO:0005743">
    <property type="term" value="C:mitochondrial inner membrane"/>
    <property type="evidence" value="ECO:0007669"/>
    <property type="project" value="TreeGrafter"/>
</dbReference>
<dbReference type="GO" id="GO:0015421">
    <property type="term" value="F:ABC-type oligopeptide transporter activity"/>
    <property type="evidence" value="ECO:0007669"/>
    <property type="project" value="TreeGrafter"/>
</dbReference>
<feature type="domain" description="ABC transmembrane type-1" evidence="15">
    <location>
        <begin position="694"/>
        <end position="981"/>
    </location>
</feature>
<dbReference type="InterPro" id="IPR027417">
    <property type="entry name" value="P-loop_NTPase"/>
</dbReference>
<feature type="transmembrane region" description="Helical" evidence="13">
    <location>
        <begin position="173"/>
        <end position="193"/>
    </location>
</feature>
<dbReference type="GO" id="GO:0090374">
    <property type="term" value="P:oligopeptide export from mitochondrion"/>
    <property type="evidence" value="ECO:0007669"/>
    <property type="project" value="TreeGrafter"/>
</dbReference>
<dbReference type="SUPFAM" id="SSF52540">
    <property type="entry name" value="P-loop containing nucleoside triphosphate hydrolases"/>
    <property type="match status" value="2"/>
</dbReference>
<dbReference type="SUPFAM" id="SSF90123">
    <property type="entry name" value="ABC transporter transmembrane region"/>
    <property type="match status" value="2"/>
</dbReference>
<dbReference type="Gene3D" id="1.20.1560.10">
    <property type="entry name" value="ABC transporter type 1, transmembrane domain"/>
    <property type="match status" value="1"/>
</dbReference>
<dbReference type="OrthoDB" id="6500128at2759"/>
<proteinExistence type="inferred from homology"/>
<feature type="transmembrane region" description="Helical" evidence="13">
    <location>
        <begin position="808"/>
        <end position="831"/>
    </location>
</feature>
<dbReference type="PROSITE" id="PS00211">
    <property type="entry name" value="ABC_TRANSPORTER_1"/>
    <property type="match status" value="2"/>
</dbReference>
<evidence type="ECO:0000256" key="7">
    <source>
        <dbReference type="ARBA" id="ARBA00022741"/>
    </source>
</evidence>
<keyword evidence="4" id="KW-0813">Transport</keyword>
<comment type="subcellular location">
    <subcellularLocation>
        <location evidence="2">Endomembrane system</location>
    </subcellularLocation>
    <subcellularLocation>
        <location evidence="1">Membrane</location>
        <topology evidence="1">Multi-pass membrane protein</topology>
    </subcellularLocation>
</comment>
<feature type="transmembrane region" description="Helical" evidence="13">
    <location>
        <begin position="46"/>
        <end position="66"/>
    </location>
</feature>
<sequence>MASGEGTKDVDLDVANNKTKDGDKDKDEAGWSSYRRIFAYTDRTGWILNFIAFIAAIVSGALLPLMDLVFGKTVTTFTDFGTGRISPDEFRSQSTSWTLWFIYLFVGKFCLTYIWTVALNISALRTTKSLRIDFLRQALRQDIAFFDQSSNGAIAIQITTNGNLVNVGIAEKLGLAVQGLATFVAAFAVAFAVQWKLTLITLSIVPTIIVVVAICVGIEMKNEAKILDIYGRAGALAEDVFSSMRNVHAFWAHPRLAGRYDDLLLKARHEGRVKRPNYGALFSTEFFCVNAGYGLAFWQGIHMYTSGEIASSGSVVTVIFAVIVAATALTQIAPQTMAVTQAASAAHDLFKIIDRQSQDDSMSTAGHIPAHCEGELELRNLEFHYPSRPDAPILQGTNLKLPAGKTTALVGASGSGKSTVIGMIERWYKPSTGSITLDGTDLSQLNIKWLRTNIRLVQQEPVLFNGTVFDNVSYGLVGTDYINASKAEKLKLVEEACRAAFAHDFISDLPEGYDTQVGERAGRLSGGQKQRIAIARSIISDPTVLLLDEATSALDPKAEKIVQEALDKVSKARTTLIIAHKLSTVRKADNIAVMSKGVILEQGTHEELVAKGGEYARLVRAQDLQRKTEGENADVDHQSDEEKRPELLRLKTTNTNATTDEVVEGTEMKGFNYSLPKCLWILGRQQPNLWPWFLLVATIAVLGGGVNPTVAVLFARAITAFQLPPDQAIDQGNFWALILFVVAIVIFFIYFSLGWSTAVVSQETTYFYRLQMFKDIMNQDMDFFDREENTTGALVSKLSTDPTDLQELIGFNVALIMTITVNIVASSILAIAIGWKLGLTITLSALPVMVSFGYVRIRLQFKLEDQVGNRFSSSAALASEAVAAIRTVASLALESNVLERYEKRLQGIEKRSIKSFLWTMIWFSASQSVNFLAMALGFWYGSRLLSTGEYESTQFFTVFICVIFSGEGAAQFFSYTTSFTKAQKAANYLLWLHSVEPKMREQISPGTPHTEKGDGGEGHAAEVKCTDLKFSYPLRPQYRVLRGVSVKADPGQSLAFVGASGCGKTTMIALLERFYDPDSGMICFNDRDIKDLDPRRYRSNIALVQQEPTLYQGSIRDNVALGKEQTASNEEIEAACRKANIFDFVTSLPEGLNTLVGNRGTQLSGGQRQRIAIARALIRRPKLLLLDEATSALDTESERLVQAALEETREGCTTIAVAHRLSTVRDCDCIFVFNGGSIAEAGTHSQLLDRKGIYHEMCLGQALDQA</sequence>
<comment type="similarity">
    <text evidence="3">Belongs to the ABC transporter superfamily. ABCB family. Multidrug resistance exporter (TC 3.A.1.201) subfamily.</text>
</comment>
<dbReference type="InterPro" id="IPR036640">
    <property type="entry name" value="ABC1_TM_sf"/>
</dbReference>
<feature type="region of interest" description="Disordered" evidence="12">
    <location>
        <begin position="1"/>
        <end position="27"/>
    </location>
</feature>
<dbReference type="InterPro" id="IPR011527">
    <property type="entry name" value="ABC1_TM_dom"/>
</dbReference>
<feature type="transmembrane region" description="Helical" evidence="13">
    <location>
        <begin position="309"/>
        <end position="329"/>
    </location>
</feature>
<name>A0A6A6HAI0_VIRVR</name>
<protein>
    <submittedName>
        <fullName evidence="16">P-loop containing nucleoside triphosphate hydrolase protein</fullName>
    </submittedName>
</protein>
<dbReference type="Proteomes" id="UP000800092">
    <property type="component" value="Unassembled WGS sequence"/>
</dbReference>
<feature type="compositionally biased region" description="Basic and acidic residues" evidence="12">
    <location>
        <begin position="18"/>
        <end position="27"/>
    </location>
</feature>
<feature type="transmembrane region" description="Helical" evidence="13">
    <location>
        <begin position="692"/>
        <end position="714"/>
    </location>
</feature>
<feature type="transmembrane region" description="Helical" evidence="13">
    <location>
        <begin position="953"/>
        <end position="975"/>
    </location>
</feature>
<dbReference type="EMBL" id="ML991794">
    <property type="protein sequence ID" value="KAF2235095.1"/>
    <property type="molecule type" value="Genomic_DNA"/>
</dbReference>
<dbReference type="CDD" id="cd18577">
    <property type="entry name" value="ABC_6TM_Pgp_ABCB1_D1_like"/>
    <property type="match status" value="1"/>
</dbReference>
<dbReference type="GO" id="GO:0012505">
    <property type="term" value="C:endomembrane system"/>
    <property type="evidence" value="ECO:0007669"/>
    <property type="project" value="UniProtKB-SubCell"/>
</dbReference>
<dbReference type="PANTHER" id="PTHR43394:SF1">
    <property type="entry name" value="ATP-BINDING CASSETTE SUB-FAMILY B MEMBER 10, MITOCHONDRIAL"/>
    <property type="match status" value="1"/>
</dbReference>
<evidence type="ECO:0000256" key="1">
    <source>
        <dbReference type="ARBA" id="ARBA00004141"/>
    </source>
</evidence>
<feature type="domain" description="ABC transporter" evidence="14">
    <location>
        <begin position="1023"/>
        <end position="1260"/>
    </location>
</feature>
<evidence type="ECO:0000256" key="4">
    <source>
        <dbReference type="ARBA" id="ARBA00022448"/>
    </source>
</evidence>
<feature type="transmembrane region" description="Helical" evidence="13">
    <location>
        <begin position="278"/>
        <end position="297"/>
    </location>
</feature>
<evidence type="ECO:0000313" key="16">
    <source>
        <dbReference type="EMBL" id="KAF2235095.1"/>
    </source>
</evidence>
<feature type="domain" description="ABC transmembrane type-1" evidence="15">
    <location>
        <begin position="50"/>
        <end position="341"/>
    </location>
</feature>
<dbReference type="AlphaFoldDB" id="A0A6A6HAI0"/>
<dbReference type="GO" id="GO:0016887">
    <property type="term" value="F:ATP hydrolysis activity"/>
    <property type="evidence" value="ECO:0007669"/>
    <property type="project" value="InterPro"/>
</dbReference>
<evidence type="ECO:0000256" key="11">
    <source>
        <dbReference type="ARBA" id="ARBA00023180"/>
    </source>
</evidence>
<keyword evidence="16" id="KW-0378">Hydrolase</keyword>
<organism evidence="16 17">
    <name type="scientific">Viridothelium virens</name>
    <name type="common">Speckled blister lichen</name>
    <name type="synonym">Trypethelium virens</name>
    <dbReference type="NCBI Taxonomy" id="1048519"/>
    <lineage>
        <taxon>Eukaryota</taxon>
        <taxon>Fungi</taxon>
        <taxon>Dikarya</taxon>
        <taxon>Ascomycota</taxon>
        <taxon>Pezizomycotina</taxon>
        <taxon>Dothideomycetes</taxon>
        <taxon>Dothideomycetes incertae sedis</taxon>
        <taxon>Trypetheliales</taxon>
        <taxon>Trypetheliaceae</taxon>
        <taxon>Viridothelium</taxon>
    </lineage>
</organism>
<evidence type="ECO:0000256" key="9">
    <source>
        <dbReference type="ARBA" id="ARBA00022989"/>
    </source>
</evidence>
<gene>
    <name evidence="16" type="ORF">EV356DRAFT_445779</name>
</gene>
<dbReference type="InterPro" id="IPR003439">
    <property type="entry name" value="ABC_transporter-like_ATP-bd"/>
</dbReference>
<evidence type="ECO:0000313" key="17">
    <source>
        <dbReference type="Proteomes" id="UP000800092"/>
    </source>
</evidence>
<dbReference type="FunFam" id="1.20.1560.10:FF:000057">
    <property type="entry name" value="ABC multidrug transporter SitT"/>
    <property type="match status" value="1"/>
</dbReference>
<evidence type="ECO:0000256" key="3">
    <source>
        <dbReference type="ARBA" id="ARBA00007577"/>
    </source>
</evidence>
<dbReference type="InterPro" id="IPR017871">
    <property type="entry name" value="ABC_transporter-like_CS"/>
</dbReference>
<keyword evidence="8" id="KW-0067">ATP-binding</keyword>